<dbReference type="SUPFAM" id="SSF55781">
    <property type="entry name" value="GAF domain-like"/>
    <property type="match status" value="1"/>
</dbReference>
<dbReference type="Gene3D" id="3.30.565.10">
    <property type="entry name" value="Histidine kinase-like ATPase, C-terminal domain"/>
    <property type="match status" value="1"/>
</dbReference>
<dbReference type="InterPro" id="IPR000700">
    <property type="entry name" value="PAS-assoc_C"/>
</dbReference>
<dbReference type="PANTHER" id="PTHR31600:SF2">
    <property type="entry name" value="GAMETE ENRICHED GENE 10 PROTEIN-RELATED"/>
    <property type="match status" value="1"/>
</dbReference>
<evidence type="ECO:0000313" key="5">
    <source>
        <dbReference type="EMBL" id="MFC3116462.1"/>
    </source>
</evidence>
<feature type="transmembrane region" description="Helical" evidence="1">
    <location>
        <begin position="157"/>
        <end position="176"/>
    </location>
</feature>
<keyword evidence="6" id="KW-1185">Reference proteome</keyword>
<dbReference type="InterPro" id="IPR013767">
    <property type="entry name" value="PAS_fold"/>
</dbReference>
<dbReference type="SUPFAM" id="SSF55785">
    <property type="entry name" value="PYP-like sensor domain (PAS domain)"/>
    <property type="match status" value="1"/>
</dbReference>
<proteinExistence type="predicted"/>
<name>A0ABV7FJ23_9GAMM</name>
<feature type="domain" description="PAS" evidence="3">
    <location>
        <begin position="414"/>
        <end position="484"/>
    </location>
</feature>
<dbReference type="SUPFAM" id="SSF47384">
    <property type="entry name" value="Homodimeric domain of signal transducing histidine kinase"/>
    <property type="match status" value="1"/>
</dbReference>
<keyword evidence="1" id="KW-0472">Membrane</keyword>
<evidence type="ECO:0000259" key="4">
    <source>
        <dbReference type="PROSITE" id="PS50113"/>
    </source>
</evidence>
<evidence type="ECO:0000259" key="2">
    <source>
        <dbReference type="PROSITE" id="PS50109"/>
    </source>
</evidence>
<dbReference type="SUPFAM" id="SSF55874">
    <property type="entry name" value="ATPase domain of HSP90 chaperone/DNA topoisomerase II/histidine kinase"/>
    <property type="match status" value="1"/>
</dbReference>
<feature type="domain" description="Histidine kinase" evidence="2">
    <location>
        <begin position="545"/>
        <end position="764"/>
    </location>
</feature>
<comment type="caution">
    <text evidence="5">The sequence shown here is derived from an EMBL/GenBank/DDBJ whole genome shotgun (WGS) entry which is preliminary data.</text>
</comment>
<dbReference type="EMBL" id="JBHRTF010000004">
    <property type="protein sequence ID" value="MFC3116462.1"/>
    <property type="molecule type" value="Genomic_DNA"/>
</dbReference>
<dbReference type="PROSITE" id="PS50113">
    <property type="entry name" value="PAC"/>
    <property type="match status" value="1"/>
</dbReference>
<dbReference type="InterPro" id="IPR029016">
    <property type="entry name" value="GAF-like_dom_sf"/>
</dbReference>
<evidence type="ECO:0000259" key="3">
    <source>
        <dbReference type="PROSITE" id="PS50112"/>
    </source>
</evidence>
<evidence type="ECO:0000256" key="1">
    <source>
        <dbReference type="SAM" id="Phobius"/>
    </source>
</evidence>
<reference evidence="6" key="1">
    <citation type="journal article" date="2019" name="Int. J. Syst. Evol. Microbiol.">
        <title>The Global Catalogue of Microorganisms (GCM) 10K type strain sequencing project: providing services to taxonomists for standard genome sequencing and annotation.</title>
        <authorList>
            <consortium name="The Broad Institute Genomics Platform"/>
            <consortium name="The Broad Institute Genome Sequencing Center for Infectious Disease"/>
            <person name="Wu L."/>
            <person name="Ma J."/>
        </authorList>
    </citation>
    <scope>NUCLEOTIDE SEQUENCE [LARGE SCALE GENOMIC DNA]</scope>
    <source>
        <strain evidence="6">KCTC 52237</strain>
    </source>
</reference>
<feature type="transmembrane region" description="Helical" evidence="1">
    <location>
        <begin position="70"/>
        <end position="90"/>
    </location>
</feature>
<dbReference type="InterPro" id="IPR036097">
    <property type="entry name" value="HisK_dim/P_sf"/>
</dbReference>
<feature type="transmembrane region" description="Helical" evidence="1">
    <location>
        <begin position="45"/>
        <end position="64"/>
    </location>
</feature>
<dbReference type="Pfam" id="PF00989">
    <property type="entry name" value="PAS"/>
    <property type="match status" value="1"/>
</dbReference>
<feature type="domain" description="PAC" evidence="4">
    <location>
        <begin position="491"/>
        <end position="541"/>
    </location>
</feature>
<dbReference type="NCBIfam" id="TIGR00229">
    <property type="entry name" value="sensory_box"/>
    <property type="match status" value="1"/>
</dbReference>
<accession>A0ABV7FJ23</accession>
<dbReference type="SMART" id="SM00091">
    <property type="entry name" value="PAS"/>
    <property type="match status" value="1"/>
</dbReference>
<dbReference type="Gene3D" id="3.30.450.20">
    <property type="entry name" value="PAS domain"/>
    <property type="match status" value="1"/>
</dbReference>
<dbReference type="InterPro" id="IPR052994">
    <property type="entry name" value="Tiny_macrocysts_regulators"/>
</dbReference>
<dbReference type="Gene3D" id="3.30.450.40">
    <property type="match status" value="1"/>
</dbReference>
<keyword evidence="1" id="KW-1133">Transmembrane helix</keyword>
<gene>
    <name evidence="5" type="ORF">ACFODX_12895</name>
</gene>
<protein>
    <submittedName>
        <fullName evidence="5">PAS domain S-box protein</fullName>
    </submittedName>
</protein>
<dbReference type="PANTHER" id="PTHR31600">
    <property type="entry name" value="TINY MACROCYSTS PROTEIN B-RELATED"/>
    <property type="match status" value="1"/>
</dbReference>
<dbReference type="Proteomes" id="UP001595555">
    <property type="component" value="Unassembled WGS sequence"/>
</dbReference>
<dbReference type="InterPro" id="IPR036890">
    <property type="entry name" value="HATPase_C_sf"/>
</dbReference>
<dbReference type="PROSITE" id="PS50109">
    <property type="entry name" value="HIS_KIN"/>
    <property type="match status" value="1"/>
</dbReference>
<dbReference type="InterPro" id="IPR035965">
    <property type="entry name" value="PAS-like_dom_sf"/>
</dbReference>
<dbReference type="InterPro" id="IPR000014">
    <property type="entry name" value="PAS"/>
</dbReference>
<dbReference type="InterPro" id="IPR005467">
    <property type="entry name" value="His_kinase_dom"/>
</dbReference>
<evidence type="ECO:0000313" key="6">
    <source>
        <dbReference type="Proteomes" id="UP001595555"/>
    </source>
</evidence>
<dbReference type="CDD" id="cd00130">
    <property type="entry name" value="PAS"/>
    <property type="match status" value="1"/>
</dbReference>
<dbReference type="InterPro" id="IPR003018">
    <property type="entry name" value="GAF"/>
</dbReference>
<keyword evidence="1" id="KW-0812">Transmembrane</keyword>
<feature type="transmembrane region" description="Helical" evidence="1">
    <location>
        <begin position="102"/>
        <end position="126"/>
    </location>
</feature>
<feature type="transmembrane region" description="Helical" evidence="1">
    <location>
        <begin position="132"/>
        <end position="150"/>
    </location>
</feature>
<dbReference type="Gene3D" id="1.10.287.130">
    <property type="match status" value="1"/>
</dbReference>
<feature type="transmembrane region" description="Helical" evidence="1">
    <location>
        <begin position="182"/>
        <end position="201"/>
    </location>
</feature>
<dbReference type="RefSeq" id="WP_378119731.1">
    <property type="nucleotide sequence ID" value="NZ_JBHRTF010000004.1"/>
</dbReference>
<organism evidence="5 6">
    <name type="scientific">Cellvibrio fontiphilus</name>
    <dbReference type="NCBI Taxonomy" id="1815559"/>
    <lineage>
        <taxon>Bacteria</taxon>
        <taxon>Pseudomonadati</taxon>
        <taxon>Pseudomonadota</taxon>
        <taxon>Gammaproteobacteria</taxon>
        <taxon>Cellvibrionales</taxon>
        <taxon>Cellvibrionaceae</taxon>
        <taxon>Cellvibrio</taxon>
    </lineage>
</organism>
<sequence length="767" mass="86396">MQDNPPPPPKTEFENQVSGESSPELFQRQHLEPEQVRQLYQGFPLSLFSSIVVALCLSASQWKVIAHADIILWNLILDSALLARLILWLSWKNVHQLYSARFWLNTFRLGTWLTGLAWGSAAFLLFAQDASIYQALLAFTLAGIATGSVTSLTVDKYCSIGFVILAISPLCVVMLLHNSPTAIAMGSMSFMFILFVIAGTARTRNMMTDQLNKQFDLLRLSEALDKKQRLEQIINSAQSTFIQENNVHAALESLLKNTLNLCDSKLGFISQVHRDDQDQPFMQALVFSSIKSNDLQLSLFREKNLPSNGEYRNLGTMFGSIMLTGKPLITSHLGRDLRAAALPPGHPAIESFIGIPVFNGKEQIAILGLANAPAGYSIDTVNYLEPILKSIAQFIQTLSHQQQHEQDQAALEASNQQHQTILNDIADGIIIIDKFGIIQSFNHAAETIFGYRAPQVINKNVSMLMPEPYRSMHDSYLQNHLKTGKKNILGIGREVRGIRRNGQEFPMDLMVSRVYQQGEPVFIGIVRDITEKKRIDDLRMQFINAATREILGPLHLISEAITLLRKRASEELPEHLVNLTEIVQSNNYQLQKLMGNLLEMQNLSRTDLTFNLSYQPALPLIQAAVEQQQIFCDIYQNKAVINHNLNNPMINTDSRRFEQAVGHILQFLLKAAGRDGLVEINLIEERGQVKFEMKCISHKLDKAARSELQQQIEQKTSLHRAGYKEGVELGLAIAKEIIQRMHGTIELQPHMETINFEVGFPQAPQRY</sequence>
<dbReference type="Pfam" id="PF13185">
    <property type="entry name" value="GAF_2"/>
    <property type="match status" value="1"/>
</dbReference>
<dbReference type="PROSITE" id="PS50112">
    <property type="entry name" value="PAS"/>
    <property type="match status" value="1"/>
</dbReference>